<name>A0A1I2P140_9BACT</name>
<dbReference type="STRING" id="1436961.SAMN05421739_101843"/>
<dbReference type="OrthoDB" id="882529at2"/>
<accession>A0A1I2P140</accession>
<dbReference type="RefSeq" id="WP_092099214.1">
    <property type="nucleotide sequence ID" value="NZ_FOOT01000001.1"/>
</dbReference>
<dbReference type="AlphaFoldDB" id="A0A1I2P140"/>
<evidence type="ECO:0000313" key="1">
    <source>
        <dbReference type="EMBL" id="SFG07181.1"/>
    </source>
</evidence>
<keyword evidence="2" id="KW-1185">Reference proteome</keyword>
<dbReference type="Proteomes" id="UP000198724">
    <property type="component" value="Unassembled WGS sequence"/>
</dbReference>
<sequence>MNLAQIDFQQLRIKHILYKSKVRSVLYGGVYDETFFSRAGPVHQWFSTVGRVRYLNEPELHELVTVHQELNNTAHQLFSLYKGGKIDQAHEGMKSVELNSDRFLELLARLENRLKDNA</sequence>
<evidence type="ECO:0000313" key="2">
    <source>
        <dbReference type="Proteomes" id="UP000198724"/>
    </source>
</evidence>
<gene>
    <name evidence="1" type="ORF">SAMN05421739_101843</name>
</gene>
<protein>
    <submittedName>
        <fullName evidence="1">Uncharacterized protein</fullName>
    </submittedName>
</protein>
<proteinExistence type="predicted"/>
<reference evidence="2" key="1">
    <citation type="submission" date="2016-10" db="EMBL/GenBank/DDBJ databases">
        <authorList>
            <person name="Varghese N."/>
            <person name="Submissions S."/>
        </authorList>
    </citation>
    <scope>NUCLEOTIDE SEQUENCE [LARGE SCALE GENOMIC DNA]</scope>
    <source>
        <strain evidence="2">LP51</strain>
    </source>
</reference>
<organism evidence="1 2">
    <name type="scientific">Pontibacter chinhatensis</name>
    <dbReference type="NCBI Taxonomy" id="1436961"/>
    <lineage>
        <taxon>Bacteria</taxon>
        <taxon>Pseudomonadati</taxon>
        <taxon>Bacteroidota</taxon>
        <taxon>Cytophagia</taxon>
        <taxon>Cytophagales</taxon>
        <taxon>Hymenobacteraceae</taxon>
        <taxon>Pontibacter</taxon>
    </lineage>
</organism>
<dbReference type="Gene3D" id="1.20.120.30">
    <property type="entry name" value="Aspartate receptor, ligand-binding domain"/>
    <property type="match status" value="1"/>
</dbReference>
<dbReference type="EMBL" id="FOOT01000001">
    <property type="protein sequence ID" value="SFG07181.1"/>
    <property type="molecule type" value="Genomic_DNA"/>
</dbReference>